<accession>A0A075FXM1</accession>
<evidence type="ECO:0000256" key="1">
    <source>
        <dbReference type="ARBA" id="ARBA00023002"/>
    </source>
</evidence>
<dbReference type="PANTHER" id="PTHR11496:SF83">
    <property type="entry name" value="HYDROXYACID-OXOACID TRANSHYDROGENASE, MITOCHONDRIAL"/>
    <property type="match status" value="1"/>
</dbReference>
<dbReference type="GO" id="GO:0004022">
    <property type="term" value="F:alcohol dehydrogenase (NAD+) activity"/>
    <property type="evidence" value="ECO:0007669"/>
    <property type="project" value="TreeGrafter"/>
</dbReference>
<dbReference type="Pfam" id="PF25137">
    <property type="entry name" value="ADH_Fe_C"/>
    <property type="match status" value="1"/>
</dbReference>
<feature type="domain" description="Alcohol dehydrogenase iron-type/glycerol dehydrogenase GldA" evidence="2">
    <location>
        <begin position="14"/>
        <end position="144"/>
    </location>
</feature>
<dbReference type="PANTHER" id="PTHR11496">
    <property type="entry name" value="ALCOHOL DEHYDROGENASE"/>
    <property type="match status" value="1"/>
</dbReference>
<name>A0A075FXM1_9ARCH</name>
<dbReference type="SUPFAM" id="SSF56796">
    <property type="entry name" value="Dehydroquinate synthase-like"/>
    <property type="match status" value="1"/>
</dbReference>
<proteinExistence type="predicted"/>
<feature type="domain" description="Fe-containing alcohol dehydrogenase-like C-terminal" evidence="3">
    <location>
        <begin position="160"/>
        <end position="284"/>
    </location>
</feature>
<dbReference type="Gene3D" id="3.40.50.1970">
    <property type="match status" value="1"/>
</dbReference>
<dbReference type="FunFam" id="1.20.1090.10:FF:000022">
    <property type="entry name" value="Iron-containing alcohol dehydrogenase"/>
    <property type="match status" value="1"/>
</dbReference>
<dbReference type="InterPro" id="IPR039697">
    <property type="entry name" value="Alcohol_dehydrogenase_Fe"/>
</dbReference>
<dbReference type="EMBL" id="KF900482">
    <property type="protein sequence ID" value="AIE96530.1"/>
    <property type="molecule type" value="Genomic_DNA"/>
</dbReference>
<keyword evidence="1" id="KW-0560">Oxidoreductase</keyword>
<organism evidence="4">
    <name type="scientific">uncultured marine thaumarchaeote AD1000_80_F03</name>
    <dbReference type="NCBI Taxonomy" id="1455943"/>
    <lineage>
        <taxon>Archaea</taxon>
        <taxon>Nitrososphaerota</taxon>
        <taxon>environmental samples</taxon>
    </lineage>
</organism>
<dbReference type="Pfam" id="PF00465">
    <property type="entry name" value="Fe-ADH"/>
    <property type="match status" value="1"/>
</dbReference>
<evidence type="ECO:0000259" key="3">
    <source>
        <dbReference type="Pfam" id="PF25137"/>
    </source>
</evidence>
<reference evidence="4" key="1">
    <citation type="journal article" date="2014" name="Genome Biol. Evol.">
        <title>Pangenome evidence for extensive interdomain horizontal transfer affecting lineage core and shell genes in uncultured planktonic thaumarchaeota and euryarchaeota.</title>
        <authorList>
            <person name="Deschamps P."/>
            <person name="Zivanovic Y."/>
            <person name="Moreira D."/>
            <person name="Rodriguez-Valera F."/>
            <person name="Lopez-Garcia P."/>
        </authorList>
    </citation>
    <scope>NUCLEOTIDE SEQUENCE</scope>
</reference>
<evidence type="ECO:0000259" key="2">
    <source>
        <dbReference type="Pfam" id="PF00465"/>
    </source>
</evidence>
<protein>
    <submittedName>
        <fullName evidence="4">Iron-containing alcohol dehydrogenase</fullName>
    </submittedName>
</protein>
<dbReference type="InterPro" id="IPR056798">
    <property type="entry name" value="ADH_Fe_C"/>
</dbReference>
<dbReference type="Gene3D" id="1.20.1090.10">
    <property type="entry name" value="Dehydroquinate synthase-like - alpha domain"/>
    <property type="match status" value="1"/>
</dbReference>
<dbReference type="GO" id="GO:0046872">
    <property type="term" value="F:metal ion binding"/>
    <property type="evidence" value="ECO:0007669"/>
    <property type="project" value="InterPro"/>
</dbReference>
<dbReference type="InterPro" id="IPR001670">
    <property type="entry name" value="ADH_Fe/GldA"/>
</dbReference>
<dbReference type="AlphaFoldDB" id="A0A075FXM1"/>
<sequence length="315" mass="34631">MHTVRIPKVIQFGENVLSEAEYPKNALVVTTAPPELSGKWLDKMGIQDYMLYDKVKPEPSIDDVNVVVSEYKGKNPSVLIGLGGGSSMDVVKYASQEFGLEKILIPTTFGTGAEMTTYCVLKFDGKKKLLGPEERFLADRAVIDSYFMDGTPEQIIKNSVCDACAQATEGYDSKLGNDLTRTLCKQAFDVLYDAIMNDKPENYPYGSMLSGMGFGNCSTTLGHALSYVFSNEGVAHGYSLSSCTTIAHKHNKSIFYEKFKEVIEKIGFDKMKLKAPVDEAADVVMTDKGHLNPNPIPISKEDVIKCLNDINDGNL</sequence>
<evidence type="ECO:0000313" key="4">
    <source>
        <dbReference type="EMBL" id="AIE96530.1"/>
    </source>
</evidence>